<evidence type="ECO:0000313" key="2">
    <source>
        <dbReference type="EMBL" id="GLQ29238.1"/>
    </source>
</evidence>
<sequence length="97" mass="10612">MCVCFDGRFARPEQANDPTGRGRRMERRDRFGLGPKQTRAQSGGAAGEGRAREAGKPGAWVQRRGEAAWPNARRTEGPFSPATREAELGRPQGWDSG</sequence>
<feature type="region of interest" description="Disordered" evidence="1">
    <location>
        <begin position="1"/>
        <end position="97"/>
    </location>
</feature>
<evidence type="ECO:0000313" key="3">
    <source>
        <dbReference type="Proteomes" id="UP001161388"/>
    </source>
</evidence>
<reference evidence="2" key="1">
    <citation type="journal article" date="2014" name="Int. J. Syst. Evol. Microbiol.">
        <title>Complete genome of a new Firmicutes species belonging to the dominant human colonic microbiota ('Ruminococcus bicirculans') reveals two chromosomes and a selective capacity to utilize plant glucans.</title>
        <authorList>
            <consortium name="NISC Comparative Sequencing Program"/>
            <person name="Wegmann U."/>
            <person name="Louis P."/>
            <person name="Goesmann A."/>
            <person name="Henrissat B."/>
            <person name="Duncan S.H."/>
            <person name="Flint H.J."/>
        </authorList>
    </citation>
    <scope>NUCLEOTIDE SEQUENCE</scope>
    <source>
        <strain evidence="2">NBRC 109915</strain>
    </source>
</reference>
<evidence type="ECO:0000256" key="1">
    <source>
        <dbReference type="SAM" id="MobiDB-lite"/>
    </source>
</evidence>
<gene>
    <name evidence="2" type="ORF">GCM10007927_40410</name>
</gene>
<keyword evidence="3" id="KW-1185">Reference proteome</keyword>
<dbReference type="EMBL" id="BSNL01000017">
    <property type="protein sequence ID" value="GLQ29238.1"/>
    <property type="molecule type" value="Genomic_DNA"/>
</dbReference>
<comment type="caution">
    <text evidence="2">The sequence shown here is derived from an EMBL/GenBank/DDBJ whole genome shotgun (WGS) entry which is preliminary data.</text>
</comment>
<dbReference type="Proteomes" id="UP001161388">
    <property type="component" value="Unassembled WGS sequence"/>
</dbReference>
<proteinExistence type="predicted"/>
<organism evidence="2 3">
    <name type="scientific">Sulfitobacter pacificus</name>
    <dbReference type="NCBI Taxonomy" id="1499314"/>
    <lineage>
        <taxon>Bacteria</taxon>
        <taxon>Pseudomonadati</taxon>
        <taxon>Pseudomonadota</taxon>
        <taxon>Alphaproteobacteria</taxon>
        <taxon>Rhodobacterales</taxon>
        <taxon>Roseobacteraceae</taxon>
        <taxon>Sulfitobacter</taxon>
    </lineage>
</organism>
<reference evidence="2" key="2">
    <citation type="submission" date="2023-01" db="EMBL/GenBank/DDBJ databases">
        <title>Draft genome sequence of Sulfitobacter pacificus strain NBRC 109915.</title>
        <authorList>
            <person name="Sun Q."/>
            <person name="Mori K."/>
        </authorList>
    </citation>
    <scope>NUCLEOTIDE SEQUENCE</scope>
    <source>
        <strain evidence="2">NBRC 109915</strain>
    </source>
</reference>
<name>A0ABQ5VQR3_9RHOB</name>
<accession>A0ABQ5VQR3</accession>
<protein>
    <submittedName>
        <fullName evidence="2">Uncharacterized protein</fullName>
    </submittedName>
</protein>